<dbReference type="InterPro" id="IPR016143">
    <property type="entry name" value="Citrate_synth-like_sm_a-sub"/>
</dbReference>
<gene>
    <name evidence="3" type="ORF">ACFOW6_17945</name>
</gene>
<accession>A0ABV8UQN3</accession>
<dbReference type="SUPFAM" id="SSF48256">
    <property type="entry name" value="Citrate synthase"/>
    <property type="match status" value="1"/>
</dbReference>
<comment type="pathway">
    <text evidence="1">Carbohydrate metabolism; tricarboxylic acid cycle; isocitrate from oxaloacetate: step 1/2.</text>
</comment>
<evidence type="ECO:0000256" key="1">
    <source>
        <dbReference type="ARBA" id="ARBA00004751"/>
    </source>
</evidence>
<dbReference type="PANTHER" id="PTHR11739:SF23">
    <property type="entry name" value="CITRATE SYNTHASE 2-RELATED"/>
    <property type="match status" value="1"/>
</dbReference>
<dbReference type="PANTHER" id="PTHR11739">
    <property type="entry name" value="CITRATE SYNTHASE"/>
    <property type="match status" value="1"/>
</dbReference>
<protein>
    <recommendedName>
        <fullName evidence="2">citrate synthase (unknown stereospecificity)</fullName>
        <ecNumber evidence="2">2.3.3.16</ecNumber>
    </recommendedName>
</protein>
<dbReference type="InterPro" id="IPR016142">
    <property type="entry name" value="Citrate_synth-like_lrg_a-sub"/>
</dbReference>
<dbReference type="Gene3D" id="1.10.230.10">
    <property type="entry name" value="Cytochrome P450-Terp, domain 2"/>
    <property type="match status" value="1"/>
</dbReference>
<dbReference type="InterPro" id="IPR002020">
    <property type="entry name" value="Citrate_synthase"/>
</dbReference>
<evidence type="ECO:0000256" key="2">
    <source>
        <dbReference type="ARBA" id="ARBA00012972"/>
    </source>
</evidence>
<dbReference type="Pfam" id="PF00285">
    <property type="entry name" value="Citrate_synt"/>
    <property type="match status" value="1"/>
</dbReference>
<keyword evidence="4" id="KW-1185">Reference proteome</keyword>
<evidence type="ECO:0000313" key="4">
    <source>
        <dbReference type="Proteomes" id="UP001595799"/>
    </source>
</evidence>
<proteinExistence type="predicted"/>
<dbReference type="InterPro" id="IPR036969">
    <property type="entry name" value="Citrate_synthase_sf"/>
</dbReference>
<reference evidence="4" key="1">
    <citation type="journal article" date="2019" name="Int. J. Syst. Evol. Microbiol.">
        <title>The Global Catalogue of Microorganisms (GCM) 10K type strain sequencing project: providing services to taxonomists for standard genome sequencing and annotation.</title>
        <authorList>
            <consortium name="The Broad Institute Genomics Platform"/>
            <consortium name="The Broad Institute Genome Sequencing Center for Infectious Disease"/>
            <person name="Wu L."/>
            <person name="Ma J."/>
        </authorList>
    </citation>
    <scope>NUCLEOTIDE SEQUENCE [LARGE SCALE GENOMIC DNA]</scope>
    <source>
        <strain evidence="4">CECT 8472</strain>
    </source>
</reference>
<dbReference type="Gene3D" id="1.10.580.10">
    <property type="entry name" value="Citrate Synthase, domain 1"/>
    <property type="match status" value="1"/>
</dbReference>
<dbReference type="EC" id="2.3.3.16" evidence="2"/>
<evidence type="ECO:0000313" key="3">
    <source>
        <dbReference type="EMBL" id="MFC4353429.1"/>
    </source>
</evidence>
<dbReference type="Proteomes" id="UP001595799">
    <property type="component" value="Unassembled WGS sequence"/>
</dbReference>
<dbReference type="PRINTS" id="PR00143">
    <property type="entry name" value="CITRTSNTHASE"/>
</dbReference>
<name>A0ABV8UQN3_9PROT</name>
<dbReference type="EMBL" id="JBHSCW010000016">
    <property type="protein sequence ID" value="MFC4353429.1"/>
    <property type="molecule type" value="Genomic_DNA"/>
</dbReference>
<sequence length="356" mass="38462">MSKQDDPIGLDRAIAAETVLSHSDPESGQLLIRGYSLESLVQENSFEESVITLWQDVLSAELSMASLGQARMQVWQQFRPLQDHLKGMRPVERQRFLLSSLSETSTDPVLILAAAGVSAVLAMQENISNCEPDPSRSHADDLLMMIRGAESDQQSIAALETYLIAMIDHGISASTLAARVAASTRAGYVAAAIAALSVLQGPLHGGAPGLVLDMLDEIGSGEGIVPWLTAALDRGDRLMGFGSRAYRVPDPRAALFKASLWKLPEACRARLPLAEQVETTAIRLMAERKAGHVIQTNVEYYAALLLDAIGVPRQGFTPLFAASRTAGWMAHAREQQLTGRMLRPGSRYIGSYPSKG</sequence>
<comment type="caution">
    <text evidence="3">The sequence shown here is derived from an EMBL/GenBank/DDBJ whole genome shotgun (WGS) entry which is preliminary data.</text>
</comment>
<dbReference type="RefSeq" id="WP_382423805.1">
    <property type="nucleotide sequence ID" value="NZ_JBHSCW010000016.1"/>
</dbReference>
<organism evidence="3 4">
    <name type="scientific">Fodinicurvata halophila</name>
    <dbReference type="NCBI Taxonomy" id="1419723"/>
    <lineage>
        <taxon>Bacteria</taxon>
        <taxon>Pseudomonadati</taxon>
        <taxon>Pseudomonadota</taxon>
        <taxon>Alphaproteobacteria</taxon>
        <taxon>Rhodospirillales</taxon>
        <taxon>Rhodovibrionaceae</taxon>
        <taxon>Fodinicurvata</taxon>
    </lineage>
</organism>